<evidence type="ECO:0000256" key="3">
    <source>
        <dbReference type="ARBA" id="ARBA00023125"/>
    </source>
</evidence>
<proteinExistence type="predicted"/>
<dbReference type="PANTHER" id="PTHR13044">
    <property type="entry name" value="ACTIVATING TRANSCRIPTION FACTOR ATF 4/5"/>
    <property type="match status" value="1"/>
</dbReference>
<evidence type="ECO:0000256" key="4">
    <source>
        <dbReference type="ARBA" id="ARBA00023163"/>
    </source>
</evidence>
<evidence type="ECO:0000256" key="1">
    <source>
        <dbReference type="ARBA" id="ARBA00004123"/>
    </source>
</evidence>
<dbReference type="Gene3D" id="1.20.5.170">
    <property type="match status" value="1"/>
</dbReference>
<dbReference type="InterPro" id="IPR046347">
    <property type="entry name" value="bZIP_sf"/>
</dbReference>
<feature type="compositionally biased region" description="Basic and acidic residues" evidence="7">
    <location>
        <begin position="61"/>
        <end position="76"/>
    </location>
</feature>
<keyword evidence="5" id="KW-0539">Nucleus</keyword>
<evidence type="ECO:0000313" key="9">
    <source>
        <dbReference type="EMBL" id="CAK9441206.1"/>
    </source>
</evidence>
<evidence type="ECO:0000256" key="2">
    <source>
        <dbReference type="ARBA" id="ARBA00023015"/>
    </source>
</evidence>
<dbReference type="RefSeq" id="XP_066832013.1">
    <property type="nucleotide sequence ID" value="XM_066975367.1"/>
</dbReference>
<accession>A0ABP0ZUP6</accession>
<feature type="compositionally biased region" description="Low complexity" evidence="7">
    <location>
        <begin position="398"/>
        <end position="413"/>
    </location>
</feature>
<evidence type="ECO:0000256" key="6">
    <source>
        <dbReference type="SAM" id="Coils"/>
    </source>
</evidence>
<evidence type="ECO:0000256" key="7">
    <source>
        <dbReference type="SAM" id="MobiDB-lite"/>
    </source>
</evidence>
<evidence type="ECO:0000313" key="10">
    <source>
        <dbReference type="Proteomes" id="UP001497383"/>
    </source>
</evidence>
<feature type="domain" description="BZIP" evidence="8">
    <location>
        <begin position="415"/>
        <end position="478"/>
    </location>
</feature>
<feature type="compositionally biased region" description="Polar residues" evidence="7">
    <location>
        <begin position="330"/>
        <end position="353"/>
    </location>
</feature>
<organism evidence="9 10">
    <name type="scientific">Lodderomyces beijingensis</name>
    <dbReference type="NCBI Taxonomy" id="1775926"/>
    <lineage>
        <taxon>Eukaryota</taxon>
        <taxon>Fungi</taxon>
        <taxon>Dikarya</taxon>
        <taxon>Ascomycota</taxon>
        <taxon>Saccharomycotina</taxon>
        <taxon>Pichiomycetes</taxon>
        <taxon>Debaryomycetaceae</taxon>
        <taxon>Candida/Lodderomyces clade</taxon>
        <taxon>Lodderomyces</taxon>
    </lineage>
</organism>
<gene>
    <name evidence="9" type="ORF">LODBEIA_P50750</name>
</gene>
<dbReference type="Proteomes" id="UP001497383">
    <property type="component" value="Chromosome 6"/>
</dbReference>
<keyword evidence="4" id="KW-0804">Transcription</keyword>
<feature type="compositionally biased region" description="Low complexity" evidence="7">
    <location>
        <begin position="254"/>
        <end position="264"/>
    </location>
</feature>
<keyword evidence="2" id="KW-0805">Transcription regulation</keyword>
<feature type="compositionally biased region" description="Low complexity" evidence="7">
    <location>
        <begin position="311"/>
        <end position="329"/>
    </location>
</feature>
<feature type="compositionally biased region" description="Basic residues" evidence="7">
    <location>
        <begin position="106"/>
        <end position="126"/>
    </location>
</feature>
<sequence>MSEETSSALLEQLVYIDNYINAQSGNNTESSNATPNVDVDGQLSLDLAAFADDSFIFHDEDKPKGLFYGDDHNEQHDGEEDEEEDDDEDEVEGDDEEEEEDEVQRAKGKSASKSKAKAKAKAKRKRERENDGLSSWDIQNFNAIAATNFPSHNEVKDETNVFSKHEDGAVGFLQSQNHNHAHTGHEIKSAGATQNILNLNDLPKFPVPPGAKSSLVSAGLSQNQIDLLSALVAQHQTSMGKPIAQGHSQPPAPAQQQPQPRPSRTGPADVDPSLHGIVPSASSTAPFTEPHNRNHHHNHNQNHNHIHHQSPSHIFIAPITPTTSSLSPTDHLTQTQSQFVSQPQVPLLHSQQPNASATSFIDPLMHQQNHNHQLQHQQQHHRNSLSSHQHNQLHQHHQNAPSSVASTSSNISSPDAAELDKKRRNTAASARFRIKKKLKEQQMENKISSLQDLIENLEEKLNNLEMENRLLRNLIIEKGSQKGDDEVKLLKERAKSNQ</sequence>
<keyword evidence="10" id="KW-1185">Reference proteome</keyword>
<dbReference type="GeneID" id="92210271"/>
<dbReference type="PROSITE" id="PS50217">
    <property type="entry name" value="BZIP"/>
    <property type="match status" value="1"/>
</dbReference>
<dbReference type="CDD" id="cd14705">
    <property type="entry name" value="bZIP_Zip1"/>
    <property type="match status" value="1"/>
</dbReference>
<name>A0ABP0ZUP6_9ASCO</name>
<evidence type="ECO:0000259" key="8">
    <source>
        <dbReference type="PROSITE" id="PS50217"/>
    </source>
</evidence>
<dbReference type="PANTHER" id="PTHR13044:SF14">
    <property type="entry name" value="CRYPTOCEPHAL, ISOFORM A"/>
    <property type="match status" value="1"/>
</dbReference>
<evidence type="ECO:0000256" key="5">
    <source>
        <dbReference type="ARBA" id="ARBA00023242"/>
    </source>
</evidence>
<feature type="compositionally biased region" description="Acidic residues" evidence="7">
    <location>
        <begin position="77"/>
        <end position="102"/>
    </location>
</feature>
<feature type="region of interest" description="Disordered" evidence="7">
    <location>
        <begin position="236"/>
        <end position="353"/>
    </location>
</feature>
<feature type="compositionally biased region" description="Basic residues" evidence="7">
    <location>
        <begin position="293"/>
        <end position="310"/>
    </location>
</feature>
<dbReference type="SUPFAM" id="SSF57959">
    <property type="entry name" value="Leucine zipper domain"/>
    <property type="match status" value="1"/>
</dbReference>
<dbReference type="InterPro" id="IPR004827">
    <property type="entry name" value="bZIP"/>
</dbReference>
<feature type="region of interest" description="Disordered" evidence="7">
    <location>
        <begin position="369"/>
        <end position="425"/>
    </location>
</feature>
<dbReference type="PROSITE" id="PS00036">
    <property type="entry name" value="BZIP_BASIC"/>
    <property type="match status" value="1"/>
</dbReference>
<reference evidence="9 10" key="1">
    <citation type="submission" date="2024-03" db="EMBL/GenBank/DDBJ databases">
        <authorList>
            <person name="Brejova B."/>
        </authorList>
    </citation>
    <scope>NUCLEOTIDE SEQUENCE [LARGE SCALE GENOMIC DNA]</scope>
    <source>
        <strain evidence="9 10">CBS 14171</strain>
    </source>
</reference>
<feature type="coiled-coil region" evidence="6">
    <location>
        <begin position="440"/>
        <end position="477"/>
    </location>
</feature>
<comment type="subcellular location">
    <subcellularLocation>
        <location evidence="1">Nucleus</location>
    </subcellularLocation>
</comment>
<feature type="region of interest" description="Disordered" evidence="7">
    <location>
        <begin position="61"/>
        <end position="134"/>
    </location>
</feature>
<protein>
    <recommendedName>
        <fullName evidence="8">BZIP domain-containing protein</fullName>
    </recommendedName>
</protein>
<keyword evidence="3" id="KW-0238">DNA-binding</keyword>
<dbReference type="EMBL" id="OZ022410">
    <property type="protein sequence ID" value="CAK9441206.1"/>
    <property type="molecule type" value="Genomic_DNA"/>
</dbReference>
<keyword evidence="6" id="KW-0175">Coiled coil</keyword>
<dbReference type="Pfam" id="PF07716">
    <property type="entry name" value="bZIP_2"/>
    <property type="match status" value="1"/>
</dbReference>